<reference evidence="9 10" key="1">
    <citation type="submission" date="2024-01" db="EMBL/GenBank/DDBJ databases">
        <title>Genome assemblies of Stephania.</title>
        <authorList>
            <person name="Yang L."/>
        </authorList>
    </citation>
    <scope>NUCLEOTIDE SEQUENCE [LARGE SCALE GENOMIC DNA]</scope>
    <source>
        <strain evidence="9">JXDWG</strain>
        <tissue evidence="9">Leaf</tissue>
    </source>
</reference>
<keyword evidence="4 7" id="KW-0472">Membrane</keyword>
<dbReference type="InterPro" id="IPR007656">
    <property type="entry name" value="GTD-bd"/>
</dbReference>
<dbReference type="Proteomes" id="UP001419268">
    <property type="component" value="Unassembled WGS sequence"/>
</dbReference>
<accession>A0AAP0HYE2</accession>
<feature type="coiled-coil region" evidence="5">
    <location>
        <begin position="530"/>
        <end position="631"/>
    </location>
</feature>
<evidence type="ECO:0000256" key="5">
    <source>
        <dbReference type="SAM" id="Coils"/>
    </source>
</evidence>
<evidence type="ECO:0000256" key="3">
    <source>
        <dbReference type="ARBA" id="ARBA00022989"/>
    </source>
</evidence>
<dbReference type="AlphaFoldDB" id="A0AAP0HYE2"/>
<protein>
    <recommendedName>
        <fullName evidence="8">GTD-binding domain-containing protein</fullName>
    </recommendedName>
</protein>
<evidence type="ECO:0000313" key="10">
    <source>
        <dbReference type="Proteomes" id="UP001419268"/>
    </source>
</evidence>
<comment type="subcellular location">
    <subcellularLocation>
        <location evidence="1">Membrane</location>
        <topology evidence="1">Single-pass membrane protein</topology>
    </subcellularLocation>
</comment>
<dbReference type="EMBL" id="JBBNAG010000010">
    <property type="protein sequence ID" value="KAK9101146.1"/>
    <property type="molecule type" value="Genomic_DNA"/>
</dbReference>
<feature type="compositionally biased region" description="Basic and acidic residues" evidence="6">
    <location>
        <begin position="183"/>
        <end position="192"/>
    </location>
</feature>
<feature type="region of interest" description="Disordered" evidence="6">
    <location>
        <begin position="170"/>
        <end position="192"/>
    </location>
</feature>
<keyword evidence="3 7" id="KW-1133">Transmembrane helix</keyword>
<dbReference type="PANTHER" id="PTHR31448">
    <property type="entry name" value="MYOSIN-BINDING PROTEIN 2"/>
    <property type="match status" value="1"/>
</dbReference>
<keyword evidence="10" id="KW-1185">Reference proteome</keyword>
<dbReference type="InterPro" id="IPR039306">
    <property type="entry name" value="MYOB"/>
</dbReference>
<evidence type="ECO:0000313" key="9">
    <source>
        <dbReference type="EMBL" id="KAK9101146.1"/>
    </source>
</evidence>
<evidence type="ECO:0000256" key="7">
    <source>
        <dbReference type="SAM" id="Phobius"/>
    </source>
</evidence>
<dbReference type="PROSITE" id="PS51775">
    <property type="entry name" value="GTD_BINDING"/>
    <property type="match status" value="1"/>
</dbReference>
<evidence type="ECO:0000259" key="8">
    <source>
        <dbReference type="PROSITE" id="PS51775"/>
    </source>
</evidence>
<keyword evidence="5" id="KW-0175">Coiled coil</keyword>
<evidence type="ECO:0000256" key="2">
    <source>
        <dbReference type="ARBA" id="ARBA00022692"/>
    </source>
</evidence>
<organism evidence="9 10">
    <name type="scientific">Stephania cephalantha</name>
    <dbReference type="NCBI Taxonomy" id="152367"/>
    <lineage>
        <taxon>Eukaryota</taxon>
        <taxon>Viridiplantae</taxon>
        <taxon>Streptophyta</taxon>
        <taxon>Embryophyta</taxon>
        <taxon>Tracheophyta</taxon>
        <taxon>Spermatophyta</taxon>
        <taxon>Magnoliopsida</taxon>
        <taxon>Ranunculales</taxon>
        <taxon>Menispermaceae</taxon>
        <taxon>Menispermoideae</taxon>
        <taxon>Cissampelideae</taxon>
        <taxon>Stephania</taxon>
    </lineage>
</organism>
<dbReference type="GO" id="GO:0016020">
    <property type="term" value="C:membrane"/>
    <property type="evidence" value="ECO:0007669"/>
    <property type="project" value="UniProtKB-SubCell"/>
</dbReference>
<feature type="region of interest" description="Disordered" evidence="6">
    <location>
        <begin position="761"/>
        <end position="783"/>
    </location>
</feature>
<dbReference type="Pfam" id="PF04576">
    <property type="entry name" value="Zein-binding"/>
    <property type="match status" value="1"/>
</dbReference>
<sequence>MATRRVPSVRVQMDSKGFSTVLASAFFEWLLIFLLFVHAVFSYLLTSFARACTLQIPCLLCSRLDHVIGNERPGFCWNLICKPHKLQMSTMLFCSVHDKLADADGLCETCLVSSAAGDNKSNSLGAKMDSDHAPILTSLNERHCSCCDDLWTPRLDTEKRLDNESMLAKFPESDSPSPVSSHHTCENLQDLRSKKIRQRTTEAVGSPKLEQNNFSALHHVGYSELKIHSDSESEVTISDDFGDDNYPHQKDVFKQDFISTSTPLDSPIIKAEEALANDLNEEKLIHPIPTPSNLVPNVQLDVYESSYTITSEAAIGHGLEELNWNQLEQKPTSSVPPTEFTLLHDVASSPEAAQDVGEMSGRNIDISETVEIKQMTISESEKVDKLESGSVAEMGNNLRTDQHLNEPAPAISSLFDLNDAYKLVVKNKGAQASSVFAEQISKKDSSKESEDLKLLLSQISSARGLESPLSELSPRMLWQLDDLKISDASSSSGIQFLQKKISLERNESGLSMDGSNLSEIEGESLVDRLKRQVEYDRKSLSALYKELEEERNAAAVAANQALAMITRLQEEKATLQMEALQYLRMMEEQAEYDMEALQKANDLLADKEKEVQDLEAEMQIYRTAGETVEDRISDYNGEGLAMERLSVDASCGSCSAIPSTSLPLDKKTELHNGPRKIDVANEDKNENASCSKESLADLGDEKLYISQCLKKLEQQLHLLSNSGTNMDKPSGGHVGKEDNRFSDLENDHYDQSNIGVEYRDKYSEEESQNGSRLVDNHQPSSEESHQFVDSINHKKTDLVSLGVEILDLNERLSAIEADQNFLEHVISSLKNGDGAQFIREIALHLRELRGLGIRRAKPFLE</sequence>
<evidence type="ECO:0000256" key="4">
    <source>
        <dbReference type="ARBA" id="ARBA00023136"/>
    </source>
</evidence>
<evidence type="ECO:0000256" key="1">
    <source>
        <dbReference type="ARBA" id="ARBA00004167"/>
    </source>
</evidence>
<name>A0AAP0HYE2_9MAGN</name>
<keyword evidence="2 7" id="KW-0812">Transmembrane</keyword>
<gene>
    <name evidence="9" type="ORF">Scep_024576</name>
</gene>
<feature type="transmembrane region" description="Helical" evidence="7">
    <location>
        <begin position="21"/>
        <end position="45"/>
    </location>
</feature>
<proteinExistence type="predicted"/>
<dbReference type="GO" id="GO:0080115">
    <property type="term" value="F:myosin XI tail binding"/>
    <property type="evidence" value="ECO:0007669"/>
    <property type="project" value="UniProtKB-ARBA"/>
</dbReference>
<comment type="caution">
    <text evidence="9">The sequence shown here is derived from an EMBL/GenBank/DDBJ whole genome shotgun (WGS) entry which is preliminary data.</text>
</comment>
<dbReference type="PANTHER" id="PTHR31448:SF32">
    <property type="entry name" value="MYOSIN-BINDING PROTEIN 1"/>
    <property type="match status" value="1"/>
</dbReference>
<evidence type="ECO:0000256" key="6">
    <source>
        <dbReference type="SAM" id="MobiDB-lite"/>
    </source>
</evidence>
<feature type="domain" description="GTD-binding" evidence="8">
    <location>
        <begin position="524"/>
        <end position="622"/>
    </location>
</feature>